<dbReference type="InterPro" id="IPR016171">
    <property type="entry name" value="Vanillyl_alc_oxidase_C-sub2"/>
</dbReference>
<keyword evidence="4" id="KW-0274">FAD</keyword>
<dbReference type="Proteomes" id="UP001596042">
    <property type="component" value="Unassembled WGS sequence"/>
</dbReference>
<dbReference type="EMBL" id="JBHSEL010000124">
    <property type="protein sequence ID" value="MFC4626335.1"/>
    <property type="molecule type" value="Genomic_DNA"/>
</dbReference>
<keyword evidence="10" id="KW-1185">Reference proteome</keyword>
<proteinExistence type="inferred from homology"/>
<evidence type="ECO:0000256" key="3">
    <source>
        <dbReference type="ARBA" id="ARBA00022630"/>
    </source>
</evidence>
<dbReference type="Gene3D" id="3.30.70.2740">
    <property type="match status" value="1"/>
</dbReference>
<dbReference type="InterPro" id="IPR016169">
    <property type="entry name" value="FAD-bd_PCMH_sub2"/>
</dbReference>
<gene>
    <name evidence="9" type="ORF">ACFO1V_14175</name>
</gene>
<dbReference type="SUPFAM" id="SSF56176">
    <property type="entry name" value="FAD-binding/transporter-associated domain-like"/>
    <property type="match status" value="1"/>
</dbReference>
<dbReference type="Gene3D" id="3.30.465.10">
    <property type="match status" value="1"/>
</dbReference>
<dbReference type="InterPro" id="IPR036318">
    <property type="entry name" value="FAD-bd_PCMH-like_sf"/>
</dbReference>
<dbReference type="SUPFAM" id="SSF55103">
    <property type="entry name" value="FAD-linked oxidases, C-terminal domain"/>
    <property type="match status" value="1"/>
</dbReference>
<evidence type="ECO:0000256" key="2">
    <source>
        <dbReference type="ARBA" id="ARBA00008000"/>
    </source>
</evidence>
<dbReference type="PROSITE" id="PS51387">
    <property type="entry name" value="FAD_PCMH"/>
    <property type="match status" value="1"/>
</dbReference>
<keyword evidence="5" id="KW-0809">Transit peptide</keyword>
<evidence type="ECO:0000256" key="6">
    <source>
        <dbReference type="ARBA" id="ARBA00023002"/>
    </source>
</evidence>
<evidence type="ECO:0000256" key="7">
    <source>
        <dbReference type="ARBA" id="ARBA00038897"/>
    </source>
</evidence>
<comment type="cofactor">
    <cofactor evidence="1">
        <name>FAD</name>
        <dbReference type="ChEBI" id="CHEBI:57692"/>
    </cofactor>
</comment>
<keyword evidence="6" id="KW-0560">Oxidoreductase</keyword>
<organism evidence="9 10">
    <name type="scientific">Daeguia caeni</name>
    <dbReference type="NCBI Taxonomy" id="439612"/>
    <lineage>
        <taxon>Bacteria</taxon>
        <taxon>Pseudomonadati</taxon>
        <taxon>Pseudomonadota</taxon>
        <taxon>Alphaproteobacteria</taxon>
        <taxon>Hyphomicrobiales</taxon>
        <taxon>Brucellaceae</taxon>
        <taxon>Daeguia</taxon>
    </lineage>
</organism>
<evidence type="ECO:0000256" key="4">
    <source>
        <dbReference type="ARBA" id="ARBA00022827"/>
    </source>
</evidence>
<dbReference type="PANTHER" id="PTHR11748">
    <property type="entry name" value="D-LACTATE DEHYDROGENASE"/>
    <property type="match status" value="1"/>
</dbReference>
<dbReference type="RefSeq" id="WP_374831224.1">
    <property type="nucleotide sequence ID" value="NZ_JBHEEZ010000007.1"/>
</dbReference>
<dbReference type="PANTHER" id="PTHR11748:SF111">
    <property type="entry name" value="D-LACTATE DEHYDROGENASE, MITOCHONDRIAL-RELATED"/>
    <property type="match status" value="1"/>
</dbReference>
<dbReference type="Pfam" id="PF02913">
    <property type="entry name" value="FAD-oxidase_C"/>
    <property type="match status" value="1"/>
</dbReference>
<sequence>MANIEKTISELEALFGARVSRAEAVRRHHGDDLSYIPAMLPDAVFFAESTAEVSQALAICNRNRTPVIPYGTGTSIEGQTHAPHGGISFDLSGMSRILAVHEEDFDAVVQPGVRRKQLNEHLRATGLTFPVDPGADASIGGMASTRASGTNAVRYGTMRENVLALEVVLPDGKVIRTGTRARKSSTGYDLTKLFVGSEGTLGIITEVTVRLHPIPAAISSAVCTFTSLKGAVDTVIATMQSGVPMARIEFLDEVAIEAANNYSKLNLKVAPTLFLEFHGTEAGIREQAEIVEQIAHENGSAGFVWATHPDERQRLWQARHDSSHATRALRPGSANFVTDACVPISALADNILAARADADQSFLRTKINGHVGDGNFHVNYLVMPGVEHEIREAERLAARVVERALKSGGTASGEHGVGLGKLKFLHLEHGPALDSMIALKQAFDPNGIMNPGKLGSPQPFSAEAQS</sequence>
<dbReference type="InterPro" id="IPR006094">
    <property type="entry name" value="Oxid_FAD_bind_N"/>
</dbReference>
<evidence type="ECO:0000256" key="1">
    <source>
        <dbReference type="ARBA" id="ARBA00001974"/>
    </source>
</evidence>
<evidence type="ECO:0000313" key="10">
    <source>
        <dbReference type="Proteomes" id="UP001596042"/>
    </source>
</evidence>
<dbReference type="InterPro" id="IPR016164">
    <property type="entry name" value="FAD-linked_Oxase-like_C"/>
</dbReference>
<comment type="caution">
    <text evidence="9">The sequence shown here is derived from an EMBL/GenBank/DDBJ whole genome shotgun (WGS) entry which is preliminary data.</text>
</comment>
<protein>
    <recommendedName>
        <fullName evidence="7">D-lactate dehydrogenase (cytochrome)</fullName>
        <ecNumber evidence="7">1.1.2.4</ecNumber>
    </recommendedName>
</protein>
<evidence type="ECO:0000259" key="8">
    <source>
        <dbReference type="PROSITE" id="PS51387"/>
    </source>
</evidence>
<feature type="domain" description="FAD-binding PCMH-type" evidence="8">
    <location>
        <begin position="37"/>
        <end position="214"/>
    </location>
</feature>
<dbReference type="InterPro" id="IPR016166">
    <property type="entry name" value="FAD-bd_PCMH"/>
</dbReference>
<evidence type="ECO:0000256" key="5">
    <source>
        <dbReference type="ARBA" id="ARBA00022946"/>
    </source>
</evidence>
<dbReference type="InterPro" id="IPR004113">
    <property type="entry name" value="FAD-bd_oxidored_4_C"/>
</dbReference>
<dbReference type="Pfam" id="PF01565">
    <property type="entry name" value="FAD_binding_4"/>
    <property type="match status" value="1"/>
</dbReference>
<dbReference type="EC" id="1.1.2.4" evidence="7"/>
<name>A0ABV9HB00_9HYPH</name>
<keyword evidence="3" id="KW-0285">Flavoprotein</keyword>
<evidence type="ECO:0000313" key="9">
    <source>
        <dbReference type="EMBL" id="MFC4626335.1"/>
    </source>
</evidence>
<dbReference type="Gene3D" id="1.10.45.10">
    <property type="entry name" value="Vanillyl-alcohol Oxidase, Chain A, domain 4"/>
    <property type="match status" value="1"/>
</dbReference>
<comment type="similarity">
    <text evidence="2">Belongs to the FAD-binding oxidoreductase/transferase type 4 family.</text>
</comment>
<accession>A0ABV9HB00</accession>
<reference evidence="10" key="1">
    <citation type="journal article" date="2019" name="Int. J. Syst. Evol. Microbiol.">
        <title>The Global Catalogue of Microorganisms (GCM) 10K type strain sequencing project: providing services to taxonomists for standard genome sequencing and annotation.</title>
        <authorList>
            <consortium name="The Broad Institute Genomics Platform"/>
            <consortium name="The Broad Institute Genome Sequencing Center for Infectious Disease"/>
            <person name="Wu L."/>
            <person name="Ma J."/>
        </authorList>
    </citation>
    <scope>NUCLEOTIDE SEQUENCE [LARGE SCALE GENOMIC DNA]</scope>
    <source>
        <strain evidence="10">CGMCC 1.15731</strain>
    </source>
</reference>